<keyword evidence="1" id="KW-0812">Transmembrane</keyword>
<protein>
    <submittedName>
        <fullName evidence="2">Uncharacterized protein</fullName>
    </submittedName>
</protein>
<evidence type="ECO:0000313" key="2">
    <source>
        <dbReference type="EMBL" id="MEJ8826558.1"/>
    </source>
</evidence>
<gene>
    <name evidence="2" type="ORF">WKW80_31825</name>
</gene>
<feature type="transmembrane region" description="Helical" evidence="1">
    <location>
        <begin position="102"/>
        <end position="123"/>
    </location>
</feature>
<keyword evidence="3" id="KW-1185">Reference proteome</keyword>
<accession>A0ABU8W9E8</accession>
<dbReference type="RefSeq" id="WP_340367595.1">
    <property type="nucleotide sequence ID" value="NZ_JBBKZV010000036.1"/>
</dbReference>
<organism evidence="2 3">
    <name type="scientific">Variovorax humicola</name>
    <dbReference type="NCBI Taxonomy" id="1769758"/>
    <lineage>
        <taxon>Bacteria</taxon>
        <taxon>Pseudomonadati</taxon>
        <taxon>Pseudomonadota</taxon>
        <taxon>Betaproteobacteria</taxon>
        <taxon>Burkholderiales</taxon>
        <taxon>Comamonadaceae</taxon>
        <taxon>Variovorax</taxon>
    </lineage>
</organism>
<evidence type="ECO:0000313" key="3">
    <source>
        <dbReference type="Proteomes" id="UP001363010"/>
    </source>
</evidence>
<keyword evidence="1" id="KW-1133">Transmembrane helix</keyword>
<dbReference type="EMBL" id="JBBKZV010000036">
    <property type="protein sequence ID" value="MEJ8826558.1"/>
    <property type="molecule type" value="Genomic_DNA"/>
</dbReference>
<dbReference type="Proteomes" id="UP001363010">
    <property type="component" value="Unassembled WGS sequence"/>
</dbReference>
<reference evidence="2 3" key="1">
    <citation type="submission" date="2024-03" db="EMBL/GenBank/DDBJ databases">
        <title>Novel species of the genus Variovorax.</title>
        <authorList>
            <person name="Liu Q."/>
            <person name="Xin Y.-H."/>
        </authorList>
    </citation>
    <scope>NUCLEOTIDE SEQUENCE [LARGE SCALE GENOMIC DNA]</scope>
    <source>
        <strain evidence="2 3">KACC 18501</strain>
    </source>
</reference>
<comment type="caution">
    <text evidence="2">The sequence shown here is derived from an EMBL/GenBank/DDBJ whole genome shotgun (WGS) entry which is preliminary data.</text>
</comment>
<name>A0ABU8W9E8_9BURK</name>
<dbReference type="InterPro" id="IPR036259">
    <property type="entry name" value="MFS_trans_sf"/>
</dbReference>
<proteinExistence type="predicted"/>
<evidence type="ECO:0000256" key="1">
    <source>
        <dbReference type="SAM" id="Phobius"/>
    </source>
</evidence>
<keyword evidence="1" id="KW-0472">Membrane</keyword>
<dbReference type="SUPFAM" id="SSF103473">
    <property type="entry name" value="MFS general substrate transporter"/>
    <property type="match status" value="1"/>
</dbReference>
<sequence length="130" mass="13538">MLLLGRTSDASGERRWQSALPGFVSAAGLAVMPWTLNDPTLLRTVAICSNVIANALYWNLPIAVLTAGAATVGLAFINAFGQIAGFASPAIFGWLFASTGSATLGLGILARCIALGSTSMLFIPKRLVNR</sequence>